<evidence type="ECO:0000313" key="1">
    <source>
        <dbReference type="EMBL" id="ASD26227.1"/>
    </source>
</evidence>
<reference evidence="1 2" key="2">
    <citation type="submission" date="2017-06" db="EMBL/GenBank/DDBJ databases">
        <authorList>
            <person name="Kim H.J."/>
            <person name="Triplett B.A."/>
        </authorList>
    </citation>
    <scope>NUCLEOTIDE SEQUENCE [LARGE SCALE GENOMIC DNA]</scope>
    <source>
        <strain evidence="1 2">BZC3</strain>
    </source>
</reference>
<protein>
    <submittedName>
        <fullName evidence="1">Uncharacterized protein</fullName>
    </submittedName>
</protein>
<dbReference type="Proteomes" id="UP000197024">
    <property type="component" value="Chromosome"/>
</dbReference>
<dbReference type="EMBL" id="CP021995">
    <property type="protein sequence ID" value="ASD26227.1"/>
    <property type="molecule type" value="Genomic_DNA"/>
</dbReference>
<name>A0A1Z3LW51_BREDI</name>
<proteinExistence type="predicted"/>
<dbReference type="AlphaFoldDB" id="A0A1Z3LW51"/>
<sequence>MVDPSGAEAPIVAFSIERLDAPAARRALAQVGVNVSIINPRSCPLVGGPFSTERLRASFSDAFDDGRVDDALDRIAAVARGRQ</sequence>
<gene>
    <name evidence="1" type="ORF">CD943_04580</name>
</gene>
<dbReference type="RefSeq" id="WP_088410256.1">
    <property type="nucleotide sequence ID" value="NZ_CP021995.1"/>
</dbReference>
<accession>A0A1Z3LW51</accession>
<evidence type="ECO:0000313" key="2">
    <source>
        <dbReference type="Proteomes" id="UP000197024"/>
    </source>
</evidence>
<organism evidence="1 2">
    <name type="scientific">Brevundimonas diminuta</name>
    <name type="common">Pseudomonas diminuta</name>
    <dbReference type="NCBI Taxonomy" id="293"/>
    <lineage>
        <taxon>Bacteria</taxon>
        <taxon>Pseudomonadati</taxon>
        <taxon>Pseudomonadota</taxon>
        <taxon>Alphaproteobacteria</taxon>
        <taxon>Caulobacterales</taxon>
        <taxon>Caulobacteraceae</taxon>
        <taxon>Brevundimonas</taxon>
    </lineage>
</organism>
<reference evidence="1 2" key="1">
    <citation type="submission" date="2017-06" db="EMBL/GenBank/DDBJ databases">
        <title>Biodegradation of gentamicin by bacterial consortia AMQD4 in synthetic medium and raw gentamicin sewage.</title>
        <authorList>
            <person name="Chang H."/>
            <person name="Feng Y."/>
            <person name="Li Z."/>
            <person name="Xue J."/>
            <person name="Cheng D."/>
        </authorList>
    </citation>
    <scope>NUCLEOTIDE SEQUENCE [LARGE SCALE GENOMIC DNA]</scope>
    <source>
        <strain evidence="1 2">BZC3</strain>
    </source>
</reference>